<dbReference type="EMBL" id="CAJJDM010000117">
    <property type="protein sequence ID" value="CAD8101024.1"/>
    <property type="molecule type" value="Genomic_DNA"/>
</dbReference>
<protein>
    <submittedName>
        <fullName evidence="3">Uncharacterized protein</fullName>
    </submittedName>
</protein>
<feature type="coiled-coil region" evidence="1">
    <location>
        <begin position="191"/>
        <end position="292"/>
    </location>
</feature>
<sequence length="305" mass="36272">MFSTDPRFQQKFGQQTNQIQISPRQNQFVQSPRQFQQSPRQFQQSPRQFQQSPRQFQQSPRYNNAQMISPQQKQLIGSPQSQQLKQLQLQQSPIMPTSMKQQNPINIYNPIQIRSTNQPQNIAQTQSPKTAQPQKQVQEFRHVERPLQVITADEIEAPWRLKCSALERQILELQIQIRKDNGKIIEENVQEVQDDTKVKNLQNQKQELEKKMFDDEEFIKQQRLKLEELQQEYEITITEKISYASNEVETWIKKYSNLEKNYNESQQKIQDLKKQLAQVEAADKAIQNQKRMETKQEVRKSSKLY</sequence>
<dbReference type="OMA" id="SPRQNQF"/>
<evidence type="ECO:0000313" key="4">
    <source>
        <dbReference type="Proteomes" id="UP000688137"/>
    </source>
</evidence>
<keyword evidence="1" id="KW-0175">Coiled coil</keyword>
<dbReference type="AlphaFoldDB" id="A0A8S1PDK5"/>
<evidence type="ECO:0000256" key="1">
    <source>
        <dbReference type="SAM" id="Coils"/>
    </source>
</evidence>
<accession>A0A8S1PDK5</accession>
<evidence type="ECO:0000313" key="3">
    <source>
        <dbReference type="EMBL" id="CAD8101024.1"/>
    </source>
</evidence>
<gene>
    <name evidence="3" type="ORF">PPRIM_AZ9-3.1.T1140071</name>
</gene>
<feature type="region of interest" description="Disordered" evidence="2">
    <location>
        <begin position="1"/>
        <end position="59"/>
    </location>
</feature>
<name>A0A8S1PDK5_PARPR</name>
<proteinExistence type="predicted"/>
<feature type="compositionally biased region" description="Low complexity" evidence="2">
    <location>
        <begin position="27"/>
        <end position="59"/>
    </location>
</feature>
<organism evidence="3 4">
    <name type="scientific">Paramecium primaurelia</name>
    <dbReference type="NCBI Taxonomy" id="5886"/>
    <lineage>
        <taxon>Eukaryota</taxon>
        <taxon>Sar</taxon>
        <taxon>Alveolata</taxon>
        <taxon>Ciliophora</taxon>
        <taxon>Intramacronucleata</taxon>
        <taxon>Oligohymenophorea</taxon>
        <taxon>Peniculida</taxon>
        <taxon>Parameciidae</taxon>
        <taxon>Paramecium</taxon>
    </lineage>
</organism>
<comment type="caution">
    <text evidence="3">The sequence shown here is derived from an EMBL/GenBank/DDBJ whole genome shotgun (WGS) entry which is preliminary data.</text>
</comment>
<evidence type="ECO:0000256" key="2">
    <source>
        <dbReference type="SAM" id="MobiDB-lite"/>
    </source>
</evidence>
<reference evidence="3" key="1">
    <citation type="submission" date="2021-01" db="EMBL/GenBank/DDBJ databases">
        <authorList>
            <consortium name="Genoscope - CEA"/>
            <person name="William W."/>
        </authorList>
    </citation>
    <scope>NUCLEOTIDE SEQUENCE</scope>
</reference>
<feature type="compositionally biased region" description="Polar residues" evidence="2">
    <location>
        <begin position="1"/>
        <end position="26"/>
    </location>
</feature>
<dbReference type="Proteomes" id="UP000688137">
    <property type="component" value="Unassembled WGS sequence"/>
</dbReference>
<keyword evidence="4" id="KW-1185">Reference proteome</keyword>